<dbReference type="STRING" id="3885.V7CA61"/>
<name>V7CA61_PHAVU</name>
<dbReference type="AlphaFoldDB" id="V7CA61"/>
<accession>V7CA61</accession>
<evidence type="ECO:0000259" key="2">
    <source>
        <dbReference type="SMART" id="SM00751"/>
    </source>
</evidence>
<protein>
    <recommendedName>
        <fullName evidence="2">BSD domain-containing protein</fullName>
    </recommendedName>
</protein>
<feature type="compositionally biased region" description="Acidic residues" evidence="1">
    <location>
        <begin position="313"/>
        <end position="325"/>
    </location>
</feature>
<dbReference type="eggNOG" id="ENOG502QV0I">
    <property type="taxonomic scope" value="Eukaryota"/>
</dbReference>
<proteinExistence type="predicted"/>
<dbReference type="OMA" id="FSMLQNN"/>
<dbReference type="SUPFAM" id="SSF140383">
    <property type="entry name" value="BSD domain-like"/>
    <property type="match status" value="1"/>
</dbReference>
<evidence type="ECO:0000256" key="1">
    <source>
        <dbReference type="SAM" id="MobiDB-lite"/>
    </source>
</evidence>
<sequence length="391" mass="43622">MSWLFKSNDPDPESSQLRDRTVTQSSSPPLPAADLHGVKDDISHIFRGVANFLAPPPSSSSSSSADSSSSSQALSGIRNDLVEIGGSFKNSLSLISTNKAVTGISKFASQLLQLESDQQQSNDDAVPGTTEDVVRFVKEISARPQYWTEFPLPLHNADFSMSNSQREHALAIERLVPEFVALRLNLCSYMNVEKFWMIYFLLILPRLNQHDHECLSTPKIVDARDVLVQKLGERKNLQAEESGKHGTVDSNQEVRENRERESISFEQNQVLTEVTNAVEGLEVNDTVSTEKWLEDTDIDASSFASCTKLQQEEEDVSFSDLEDDGSYSSDKLSSYRETQDIRGSSPEGATTSDWVQLHESSVRDGRKKAIPLKGKDSEDESNDWLTIDDFY</sequence>
<dbReference type="EMBL" id="CM002290">
    <property type="protein sequence ID" value="ESW27049.1"/>
    <property type="molecule type" value="Genomic_DNA"/>
</dbReference>
<dbReference type="OrthoDB" id="1076611at2759"/>
<feature type="domain" description="BSD" evidence="2">
    <location>
        <begin position="156"/>
        <end position="207"/>
    </location>
</feature>
<dbReference type="Proteomes" id="UP000000226">
    <property type="component" value="Chromosome 3"/>
</dbReference>
<evidence type="ECO:0000313" key="4">
    <source>
        <dbReference type="Proteomes" id="UP000000226"/>
    </source>
</evidence>
<dbReference type="PANTHER" id="PTHR31923">
    <property type="entry name" value="BSD DOMAIN-CONTAINING PROTEIN"/>
    <property type="match status" value="1"/>
</dbReference>
<reference evidence="4" key="1">
    <citation type="journal article" date="2014" name="Nat. Genet.">
        <title>A reference genome for common bean and genome-wide analysis of dual domestications.</title>
        <authorList>
            <person name="Schmutz J."/>
            <person name="McClean P.E."/>
            <person name="Mamidi S."/>
            <person name="Wu G.A."/>
            <person name="Cannon S.B."/>
            <person name="Grimwood J."/>
            <person name="Jenkins J."/>
            <person name="Shu S."/>
            <person name="Song Q."/>
            <person name="Chavarro C."/>
            <person name="Torres-Torres M."/>
            <person name="Geffroy V."/>
            <person name="Moghaddam S.M."/>
            <person name="Gao D."/>
            <person name="Abernathy B."/>
            <person name="Barry K."/>
            <person name="Blair M."/>
            <person name="Brick M.A."/>
            <person name="Chovatia M."/>
            <person name="Gepts P."/>
            <person name="Goodstein D.M."/>
            <person name="Gonzales M."/>
            <person name="Hellsten U."/>
            <person name="Hyten D.L."/>
            <person name="Jia G."/>
            <person name="Kelly J.D."/>
            <person name="Kudrna D."/>
            <person name="Lee R."/>
            <person name="Richard M.M."/>
            <person name="Miklas P.N."/>
            <person name="Osorno J.M."/>
            <person name="Rodrigues J."/>
            <person name="Thareau V."/>
            <person name="Urrea C.A."/>
            <person name="Wang M."/>
            <person name="Yu Y."/>
            <person name="Zhang M."/>
            <person name="Wing R.A."/>
            <person name="Cregan P.B."/>
            <person name="Rokhsar D.S."/>
            <person name="Jackson S.A."/>
        </authorList>
    </citation>
    <scope>NUCLEOTIDE SEQUENCE [LARGE SCALE GENOMIC DNA]</scope>
    <source>
        <strain evidence="4">cv. G19833</strain>
    </source>
</reference>
<feature type="region of interest" description="Disordered" evidence="1">
    <location>
        <begin position="239"/>
        <end position="262"/>
    </location>
</feature>
<dbReference type="InterPro" id="IPR035925">
    <property type="entry name" value="BSD_dom_sf"/>
</dbReference>
<dbReference type="PANTHER" id="PTHR31923:SF9">
    <property type="entry name" value="BSD DOMAIN-CONTAINING PROTEIN"/>
    <property type="match status" value="1"/>
</dbReference>
<evidence type="ECO:0000313" key="3">
    <source>
        <dbReference type="EMBL" id="ESW27049.1"/>
    </source>
</evidence>
<organism evidence="3 4">
    <name type="scientific">Phaseolus vulgaris</name>
    <name type="common">Kidney bean</name>
    <name type="synonym">French bean</name>
    <dbReference type="NCBI Taxonomy" id="3885"/>
    <lineage>
        <taxon>Eukaryota</taxon>
        <taxon>Viridiplantae</taxon>
        <taxon>Streptophyta</taxon>
        <taxon>Embryophyta</taxon>
        <taxon>Tracheophyta</taxon>
        <taxon>Spermatophyta</taxon>
        <taxon>Magnoliopsida</taxon>
        <taxon>eudicotyledons</taxon>
        <taxon>Gunneridae</taxon>
        <taxon>Pentapetalae</taxon>
        <taxon>rosids</taxon>
        <taxon>fabids</taxon>
        <taxon>Fabales</taxon>
        <taxon>Fabaceae</taxon>
        <taxon>Papilionoideae</taxon>
        <taxon>50 kb inversion clade</taxon>
        <taxon>NPAAA clade</taxon>
        <taxon>indigoferoid/millettioid clade</taxon>
        <taxon>Phaseoleae</taxon>
        <taxon>Phaseolus</taxon>
    </lineage>
</organism>
<dbReference type="InterPro" id="IPR005607">
    <property type="entry name" value="BSD_dom"/>
</dbReference>
<feature type="region of interest" description="Disordered" evidence="1">
    <location>
        <begin position="313"/>
        <end position="391"/>
    </location>
</feature>
<dbReference type="Gramene" id="ESW27049">
    <property type="protein sequence ID" value="ESW27049"/>
    <property type="gene ID" value="PHAVU_003G169300g"/>
</dbReference>
<feature type="region of interest" description="Disordered" evidence="1">
    <location>
        <begin position="1"/>
        <end position="37"/>
    </location>
</feature>
<keyword evidence="4" id="KW-1185">Reference proteome</keyword>
<gene>
    <name evidence="3" type="ORF">PHAVU_003G169300g</name>
</gene>
<dbReference type="SMART" id="SM00751">
    <property type="entry name" value="BSD"/>
    <property type="match status" value="1"/>
</dbReference>